<dbReference type="InterPro" id="IPR025667">
    <property type="entry name" value="SprB_repeat"/>
</dbReference>
<dbReference type="Proteomes" id="UP001242342">
    <property type="component" value="Unassembled WGS sequence"/>
</dbReference>
<organism evidence="1 2">
    <name type="scientific">Tenacibaculum discolor</name>
    <dbReference type="NCBI Taxonomy" id="361581"/>
    <lineage>
        <taxon>Bacteria</taxon>
        <taxon>Pseudomonadati</taxon>
        <taxon>Bacteroidota</taxon>
        <taxon>Flavobacteriia</taxon>
        <taxon>Flavobacteriales</taxon>
        <taxon>Flavobacteriaceae</taxon>
        <taxon>Tenacibaculum</taxon>
    </lineage>
</organism>
<reference evidence="1 2" key="1">
    <citation type="submission" date="2023-07" db="EMBL/GenBank/DDBJ databases">
        <title>Genome content predicts the carbon catabolic preferences of heterotrophic bacteria.</title>
        <authorList>
            <person name="Gralka M."/>
        </authorList>
    </citation>
    <scope>NUCLEOTIDE SEQUENCE [LARGE SCALE GENOMIC DNA]</scope>
    <source>
        <strain evidence="1 2">4G03</strain>
    </source>
</reference>
<comment type="caution">
    <text evidence="1">The sequence shown here is derived from an EMBL/GenBank/DDBJ whole genome shotgun (WGS) entry which is preliminary data.</text>
</comment>
<feature type="non-terminal residue" evidence="1">
    <location>
        <position position="1"/>
    </location>
</feature>
<name>A0ABT9F8D2_9FLAO</name>
<protein>
    <recommendedName>
        <fullName evidence="3">SprB-like repeat protein</fullName>
    </recommendedName>
</protein>
<proteinExistence type="predicted"/>
<evidence type="ECO:0000313" key="1">
    <source>
        <dbReference type="EMBL" id="MDP2542926.1"/>
    </source>
</evidence>
<dbReference type="Pfam" id="PF13573">
    <property type="entry name" value="SprB"/>
    <property type="match status" value="1"/>
</dbReference>
<evidence type="ECO:0008006" key="3">
    <source>
        <dbReference type="Google" id="ProtNLM"/>
    </source>
</evidence>
<dbReference type="EMBL" id="JAUYVU010000023">
    <property type="protein sequence ID" value="MDP2542926.1"/>
    <property type="molecule type" value="Genomic_DNA"/>
</dbReference>
<evidence type="ECO:0000313" key="2">
    <source>
        <dbReference type="Proteomes" id="UP001242342"/>
    </source>
</evidence>
<keyword evidence="2" id="KW-1185">Reference proteome</keyword>
<accession>A0ABT9F8D2</accession>
<feature type="non-terminal residue" evidence="1">
    <location>
        <position position="288"/>
    </location>
</feature>
<sequence length="288" mass="29413">VQDGKGCSDTQSATILPQVTATVTTVSATCNDGQIVITPSGGDGTYQYYIEETSSAIAPITTTTSPVNVPSGTYTVYVRDKNGGANYCEFMTTVTVNQIADPTLTTSAVQPDCSTDTGTINVTVANGTAPYTVTVTGPGAPPAQGPLTDVNYTFTGLGDGTYQVTVTDANGCTSAASTETITVPSALTGGSVSSTDLMCSPSGTVLGTITFTAPTGGTPNYLYFYKLTTDTNYTQAGSTTVTNLSPGTYDTRVVDANGCILDLNQATILDLPTEPVLSSSVAYNCDGT</sequence>
<gene>
    <name evidence="1" type="ORF">Q8W23_15750</name>
</gene>